<comment type="caution">
    <text evidence="1">The sequence shown here is derived from an EMBL/GenBank/DDBJ whole genome shotgun (WGS) entry which is preliminary data.</text>
</comment>
<sequence length="309" mass="35755">MIRPKTLCLYQIRTLLNRPQNPTPLYETETLSIFTRNISLSSQFQQPFEDREENEDDGKGKLKKKLMKLETELGRYEKHSTKETKSSLETFFTEAVGLSNVVQNNESEKGVNKLSSLFLSGDRRDKSITECKKEDEVMEYKELSPDMAMFANYLYTKGYFVNANFLPSNKFDVSCFLNNYGRDFLKFAAEEFAKDHRQIYKWLPTSDLKKVAQFGCPSLGRKTVFSAKAMRFCYGIREETVCNKCALKESCKFANQSVWKKGAKNMDLAVVMRVITLYALPTRFEVPEDVRNVVNRLLKEVVRLSKIES</sequence>
<organism evidence="1 2">
    <name type="scientific">Tagetes erecta</name>
    <name type="common">African marigold</name>
    <dbReference type="NCBI Taxonomy" id="13708"/>
    <lineage>
        <taxon>Eukaryota</taxon>
        <taxon>Viridiplantae</taxon>
        <taxon>Streptophyta</taxon>
        <taxon>Embryophyta</taxon>
        <taxon>Tracheophyta</taxon>
        <taxon>Spermatophyta</taxon>
        <taxon>Magnoliopsida</taxon>
        <taxon>eudicotyledons</taxon>
        <taxon>Gunneridae</taxon>
        <taxon>Pentapetalae</taxon>
        <taxon>asterids</taxon>
        <taxon>campanulids</taxon>
        <taxon>Asterales</taxon>
        <taxon>Asteraceae</taxon>
        <taxon>Asteroideae</taxon>
        <taxon>Heliantheae alliance</taxon>
        <taxon>Tageteae</taxon>
        <taxon>Tagetes</taxon>
    </lineage>
</organism>
<gene>
    <name evidence="1" type="ORF">QVD17_27251</name>
</gene>
<dbReference type="EMBL" id="JAUHHV010000007">
    <property type="protein sequence ID" value="KAK1418112.1"/>
    <property type="molecule type" value="Genomic_DNA"/>
</dbReference>
<dbReference type="AlphaFoldDB" id="A0AAD8NR36"/>
<reference evidence="1" key="1">
    <citation type="journal article" date="2023" name="bioRxiv">
        <title>Improved chromosome-level genome assembly for marigold (Tagetes erecta).</title>
        <authorList>
            <person name="Jiang F."/>
            <person name="Yuan L."/>
            <person name="Wang S."/>
            <person name="Wang H."/>
            <person name="Xu D."/>
            <person name="Wang A."/>
            <person name="Fan W."/>
        </authorList>
    </citation>
    <scope>NUCLEOTIDE SEQUENCE</scope>
    <source>
        <strain evidence="1">WSJ</strain>
        <tissue evidence="1">Leaf</tissue>
    </source>
</reference>
<keyword evidence="2" id="KW-1185">Reference proteome</keyword>
<dbReference type="Proteomes" id="UP001229421">
    <property type="component" value="Unassembled WGS sequence"/>
</dbReference>
<evidence type="ECO:0000313" key="2">
    <source>
        <dbReference type="Proteomes" id="UP001229421"/>
    </source>
</evidence>
<accession>A0AAD8NR36</accession>
<evidence type="ECO:0000313" key="1">
    <source>
        <dbReference type="EMBL" id="KAK1418112.1"/>
    </source>
</evidence>
<protein>
    <submittedName>
        <fullName evidence="1">Uncharacterized protein</fullName>
    </submittedName>
</protein>
<name>A0AAD8NR36_TARER</name>
<proteinExistence type="predicted"/>